<evidence type="ECO:0000256" key="1">
    <source>
        <dbReference type="ARBA" id="ARBA00022676"/>
    </source>
</evidence>
<evidence type="ECO:0000256" key="3">
    <source>
        <dbReference type="SAM" id="MobiDB-lite"/>
    </source>
</evidence>
<dbReference type="Gene3D" id="3.40.50.2000">
    <property type="entry name" value="Glycogen Phosphorylase B"/>
    <property type="match status" value="2"/>
</dbReference>
<proteinExistence type="predicted"/>
<dbReference type="OrthoDB" id="5142720at2"/>
<sequence length="346" mass="38641">MARVLWVSNETPDSKGQGGQRRQFFQLREVVGRGHEVTLCTLAGSQSDAEVRQHAHVIRTSTRWRGRVPRIGHPLLLRRLAQERWDAAVVAHTESWPTFRGAIREGPTPSWVDLHNVLGRDVDGLRTRWDDMERQICAEASVVSVCSEQERERLLSQQPDDEARVVVMNHGLDPHEWDELRSPRARPVVKLFGNWQWDPNRRGLHWFLTEVWPRVNIEEARCEIAGTGAVIPSSCGRTVTFVGRVPSVSQWAGDAWAVAVPVINGVGAPVKYLEALATRAPVLSTPDGAPMARNDAALVSDDATKWTQTLRRLLGGSGPPADTGVNPTMFSWENATAPLLQWLEDF</sequence>
<evidence type="ECO:0000259" key="4">
    <source>
        <dbReference type="Pfam" id="PF13439"/>
    </source>
</evidence>
<gene>
    <name evidence="5" type="ORF">FNH13_02925</name>
</gene>
<dbReference type="SUPFAM" id="SSF53756">
    <property type="entry name" value="UDP-Glycosyltransferase/glycogen phosphorylase"/>
    <property type="match status" value="1"/>
</dbReference>
<dbReference type="EMBL" id="CP041616">
    <property type="protein sequence ID" value="QDO87415.1"/>
    <property type="molecule type" value="Genomic_DNA"/>
</dbReference>
<dbReference type="InterPro" id="IPR028098">
    <property type="entry name" value="Glyco_trans_4-like_N"/>
</dbReference>
<accession>A0A516G7D9</accession>
<keyword evidence="2 5" id="KW-0808">Transferase</keyword>
<feature type="domain" description="Glycosyltransferase subfamily 4-like N-terminal" evidence="4">
    <location>
        <begin position="27"/>
        <end position="175"/>
    </location>
</feature>
<dbReference type="KEGG" id="orz:FNH13_02925"/>
<dbReference type="AlphaFoldDB" id="A0A516G7D9"/>
<name>A0A516G7D9_9MICO</name>
<protein>
    <submittedName>
        <fullName evidence="5">Glycosyltransferase family 4 protein</fullName>
    </submittedName>
</protein>
<feature type="region of interest" description="Disordered" evidence="3">
    <location>
        <begin position="1"/>
        <end position="20"/>
    </location>
</feature>
<dbReference type="RefSeq" id="WP_143782073.1">
    <property type="nucleotide sequence ID" value="NZ_CP041616.1"/>
</dbReference>
<evidence type="ECO:0000313" key="6">
    <source>
        <dbReference type="Proteomes" id="UP000315395"/>
    </source>
</evidence>
<dbReference type="GO" id="GO:0016757">
    <property type="term" value="F:glycosyltransferase activity"/>
    <property type="evidence" value="ECO:0007669"/>
    <property type="project" value="UniProtKB-KW"/>
</dbReference>
<evidence type="ECO:0000256" key="2">
    <source>
        <dbReference type="ARBA" id="ARBA00022679"/>
    </source>
</evidence>
<keyword evidence="6" id="KW-1185">Reference proteome</keyword>
<reference evidence="5 6" key="1">
    <citation type="submission" date="2019-07" db="EMBL/GenBank/DDBJ databases">
        <title>complete genome sequencing of Ornithinimicrobium sp. H23M54.</title>
        <authorList>
            <person name="Bae J.-W."/>
            <person name="Lee S.-Y."/>
        </authorList>
    </citation>
    <scope>NUCLEOTIDE SEQUENCE [LARGE SCALE GENOMIC DNA]</scope>
    <source>
        <strain evidence="5 6">H23M54</strain>
    </source>
</reference>
<dbReference type="Pfam" id="PF13439">
    <property type="entry name" value="Glyco_transf_4"/>
    <property type="match status" value="1"/>
</dbReference>
<dbReference type="Pfam" id="PF13692">
    <property type="entry name" value="Glyco_trans_1_4"/>
    <property type="match status" value="1"/>
</dbReference>
<dbReference type="Proteomes" id="UP000315395">
    <property type="component" value="Chromosome"/>
</dbReference>
<evidence type="ECO:0000313" key="5">
    <source>
        <dbReference type="EMBL" id="QDO87415.1"/>
    </source>
</evidence>
<organism evidence="5 6">
    <name type="scientific">Ornithinimicrobium ciconiae</name>
    <dbReference type="NCBI Taxonomy" id="2594265"/>
    <lineage>
        <taxon>Bacteria</taxon>
        <taxon>Bacillati</taxon>
        <taxon>Actinomycetota</taxon>
        <taxon>Actinomycetes</taxon>
        <taxon>Micrococcales</taxon>
        <taxon>Ornithinimicrobiaceae</taxon>
        <taxon>Ornithinimicrobium</taxon>
    </lineage>
</organism>
<keyword evidence="1" id="KW-0328">Glycosyltransferase</keyword>